<comment type="caution">
    <text evidence="1">The sequence shown here is derived from an EMBL/GenBank/DDBJ whole genome shotgun (WGS) entry which is preliminary data.</text>
</comment>
<gene>
    <name evidence="1" type="ORF">DPMN_140164</name>
</gene>
<evidence type="ECO:0000313" key="1">
    <source>
        <dbReference type="EMBL" id="KAH3811749.1"/>
    </source>
</evidence>
<protein>
    <submittedName>
        <fullName evidence="1">Uncharacterized protein</fullName>
    </submittedName>
</protein>
<evidence type="ECO:0000313" key="2">
    <source>
        <dbReference type="Proteomes" id="UP000828390"/>
    </source>
</evidence>
<proteinExistence type="predicted"/>
<organism evidence="1 2">
    <name type="scientific">Dreissena polymorpha</name>
    <name type="common">Zebra mussel</name>
    <name type="synonym">Mytilus polymorpha</name>
    <dbReference type="NCBI Taxonomy" id="45954"/>
    <lineage>
        <taxon>Eukaryota</taxon>
        <taxon>Metazoa</taxon>
        <taxon>Spiralia</taxon>
        <taxon>Lophotrochozoa</taxon>
        <taxon>Mollusca</taxon>
        <taxon>Bivalvia</taxon>
        <taxon>Autobranchia</taxon>
        <taxon>Heteroconchia</taxon>
        <taxon>Euheterodonta</taxon>
        <taxon>Imparidentia</taxon>
        <taxon>Neoheterodontei</taxon>
        <taxon>Myida</taxon>
        <taxon>Dreissenoidea</taxon>
        <taxon>Dreissenidae</taxon>
        <taxon>Dreissena</taxon>
    </lineage>
</organism>
<dbReference type="EMBL" id="JAIWYP010000006">
    <property type="protein sequence ID" value="KAH3811749.1"/>
    <property type="molecule type" value="Genomic_DNA"/>
</dbReference>
<reference evidence="1" key="2">
    <citation type="submission" date="2020-11" db="EMBL/GenBank/DDBJ databases">
        <authorList>
            <person name="McCartney M.A."/>
            <person name="Auch B."/>
            <person name="Kono T."/>
            <person name="Mallez S."/>
            <person name="Becker A."/>
            <person name="Gohl D.M."/>
            <person name="Silverstein K.A.T."/>
            <person name="Koren S."/>
            <person name="Bechman K.B."/>
            <person name="Herman A."/>
            <person name="Abrahante J.E."/>
            <person name="Garbe J."/>
        </authorList>
    </citation>
    <scope>NUCLEOTIDE SEQUENCE</scope>
    <source>
        <strain evidence="1">Duluth1</strain>
        <tissue evidence="1">Whole animal</tissue>
    </source>
</reference>
<keyword evidence="2" id="KW-1185">Reference proteome</keyword>
<sequence>MRCPQDSNLRGKIPNVFKSITLTSRPRQLDLGSSIFEEIAGNDYGCASLLTME</sequence>
<name>A0A9D4G738_DREPO</name>
<reference evidence="1" key="1">
    <citation type="journal article" date="2019" name="bioRxiv">
        <title>The Genome of the Zebra Mussel, Dreissena polymorpha: A Resource for Invasive Species Research.</title>
        <authorList>
            <person name="McCartney M.A."/>
            <person name="Auch B."/>
            <person name="Kono T."/>
            <person name="Mallez S."/>
            <person name="Zhang Y."/>
            <person name="Obille A."/>
            <person name="Becker A."/>
            <person name="Abrahante J.E."/>
            <person name="Garbe J."/>
            <person name="Badalamenti J.P."/>
            <person name="Herman A."/>
            <person name="Mangelson H."/>
            <person name="Liachko I."/>
            <person name="Sullivan S."/>
            <person name="Sone E.D."/>
            <person name="Koren S."/>
            <person name="Silverstein K.A.T."/>
            <person name="Beckman K.B."/>
            <person name="Gohl D.M."/>
        </authorList>
    </citation>
    <scope>NUCLEOTIDE SEQUENCE</scope>
    <source>
        <strain evidence="1">Duluth1</strain>
        <tissue evidence="1">Whole animal</tissue>
    </source>
</reference>
<accession>A0A9D4G738</accession>
<dbReference type="AlphaFoldDB" id="A0A9D4G738"/>
<dbReference type="Proteomes" id="UP000828390">
    <property type="component" value="Unassembled WGS sequence"/>
</dbReference>